<dbReference type="Proteomes" id="UP000314982">
    <property type="component" value="Unassembled WGS sequence"/>
</dbReference>
<dbReference type="InterPro" id="IPR026983">
    <property type="entry name" value="DHC"/>
</dbReference>
<dbReference type="InterPro" id="IPR035706">
    <property type="entry name" value="AAA_9"/>
</dbReference>
<dbReference type="Gene3D" id="3.40.50.300">
    <property type="entry name" value="P-loop containing nucleotide triphosphate hydrolases"/>
    <property type="match status" value="1"/>
</dbReference>
<protein>
    <recommendedName>
        <fullName evidence="1">Dynein heavy chain ATP-binding dynein motor region domain-containing protein</fullName>
    </recommendedName>
</protein>
<name>A0A4W5MRY9_9TELE</name>
<dbReference type="GO" id="GO:0007018">
    <property type="term" value="P:microtubule-based movement"/>
    <property type="evidence" value="ECO:0007669"/>
    <property type="project" value="InterPro"/>
</dbReference>
<dbReference type="GO" id="GO:0005858">
    <property type="term" value="C:axonemal dynein complex"/>
    <property type="evidence" value="ECO:0007669"/>
    <property type="project" value="TreeGrafter"/>
</dbReference>
<dbReference type="Pfam" id="PF12781">
    <property type="entry name" value="AAA_9"/>
    <property type="match status" value="1"/>
</dbReference>
<dbReference type="GeneTree" id="ENSGT00940000154620"/>
<dbReference type="Gene3D" id="1.10.8.1220">
    <property type="match status" value="1"/>
</dbReference>
<dbReference type="STRING" id="62062.ENSHHUP00000041227"/>
<sequence length="383" mass="43292">MDGVEPVLYPLLRRDLIAQGPRYVVQIGDKVIDYNEEFRLFLATRNPSPFIPPDAASVVTEVNFTTTRAGLRGQLLALTIQQEKPELETQKTRLLQQEEDKKIQLAMLEESLLETLATAQGNILENKGLIDSLNQTKSSSALIQDSLSESHRLQASLDQERDAYLPLAESASKMYFVITDLSRINNMYRFSLASFLRLFQRALQSKKEADTTEARIAALEASLKSMVYEYVCRSLFKADQLMFAMHFVRGMHPDLFQENEWDAFTGLIVGDMVRKADTQKSLREQIPSWIDQERLGAVAMFKSTFPGLYQSLCLSDSDLWLSFSRSSNCEQEVPPSIAKKIKPFQQVLLVQAIRPDRLQSAMAAFTSQALGECVCVSDPFRPP</sequence>
<dbReference type="FunFam" id="1.10.8.1220:FF:000003">
    <property type="entry name" value="Dynein cytoplasmic 2 heavy chain 1"/>
    <property type="match status" value="1"/>
</dbReference>
<evidence type="ECO:0000313" key="3">
    <source>
        <dbReference type="Proteomes" id="UP000314982"/>
    </source>
</evidence>
<proteinExistence type="predicted"/>
<evidence type="ECO:0000313" key="2">
    <source>
        <dbReference type="Ensembl" id="ENSHHUP00000041227.1"/>
    </source>
</evidence>
<reference evidence="2" key="2">
    <citation type="submission" date="2025-08" db="UniProtKB">
        <authorList>
            <consortium name="Ensembl"/>
        </authorList>
    </citation>
    <scope>IDENTIFICATION</scope>
</reference>
<dbReference type="Ensembl" id="ENSHHUT00000042810.1">
    <property type="protein sequence ID" value="ENSHHUP00000041227.1"/>
    <property type="gene ID" value="ENSHHUG00000025473.1"/>
</dbReference>
<keyword evidence="3" id="KW-1185">Reference proteome</keyword>
<organism evidence="2 3">
    <name type="scientific">Hucho hucho</name>
    <name type="common">huchen</name>
    <dbReference type="NCBI Taxonomy" id="62062"/>
    <lineage>
        <taxon>Eukaryota</taxon>
        <taxon>Metazoa</taxon>
        <taxon>Chordata</taxon>
        <taxon>Craniata</taxon>
        <taxon>Vertebrata</taxon>
        <taxon>Euteleostomi</taxon>
        <taxon>Actinopterygii</taxon>
        <taxon>Neopterygii</taxon>
        <taxon>Teleostei</taxon>
        <taxon>Protacanthopterygii</taxon>
        <taxon>Salmoniformes</taxon>
        <taxon>Salmonidae</taxon>
        <taxon>Salmoninae</taxon>
        <taxon>Hucho</taxon>
    </lineage>
</organism>
<reference evidence="3" key="1">
    <citation type="submission" date="2018-06" db="EMBL/GenBank/DDBJ databases">
        <title>Genome assembly of Danube salmon.</title>
        <authorList>
            <person name="Macqueen D.J."/>
            <person name="Gundappa M.K."/>
        </authorList>
    </citation>
    <scope>NUCLEOTIDE SEQUENCE [LARGE SCALE GENOMIC DNA]</scope>
</reference>
<dbReference type="GO" id="GO:0051959">
    <property type="term" value="F:dynein light intermediate chain binding"/>
    <property type="evidence" value="ECO:0007669"/>
    <property type="project" value="InterPro"/>
</dbReference>
<dbReference type="GO" id="GO:0045505">
    <property type="term" value="F:dynein intermediate chain binding"/>
    <property type="evidence" value="ECO:0007669"/>
    <property type="project" value="InterPro"/>
</dbReference>
<dbReference type="AlphaFoldDB" id="A0A4W5MRY9"/>
<feature type="domain" description="Dynein heavy chain ATP-binding dynein motor region" evidence="1">
    <location>
        <begin position="4"/>
        <end position="142"/>
    </location>
</feature>
<reference evidence="2" key="3">
    <citation type="submission" date="2025-09" db="UniProtKB">
        <authorList>
            <consortium name="Ensembl"/>
        </authorList>
    </citation>
    <scope>IDENTIFICATION</scope>
</reference>
<dbReference type="PANTHER" id="PTHR46532">
    <property type="entry name" value="MALE FERTILITY FACTOR KL5"/>
    <property type="match status" value="1"/>
</dbReference>
<evidence type="ECO:0000259" key="1">
    <source>
        <dbReference type="Pfam" id="PF12781"/>
    </source>
</evidence>
<dbReference type="InterPro" id="IPR027417">
    <property type="entry name" value="P-loop_NTPase"/>
</dbReference>
<accession>A0A4W5MRY9</accession>
<dbReference type="Gene3D" id="6.10.140.1060">
    <property type="match status" value="1"/>
</dbReference>
<dbReference type="PANTHER" id="PTHR46532:SF15">
    <property type="entry name" value="CYTOPLASMIC DYNEIN 2 HEAVY CHAIN 1"/>
    <property type="match status" value="1"/>
</dbReference>